<dbReference type="InterPro" id="IPR050339">
    <property type="entry name" value="CC_SR_Kinase"/>
</dbReference>
<evidence type="ECO:0000256" key="4">
    <source>
        <dbReference type="ARBA" id="ARBA00022840"/>
    </source>
</evidence>
<feature type="compositionally biased region" description="Polar residues" evidence="8">
    <location>
        <begin position="319"/>
        <end position="329"/>
    </location>
</feature>
<dbReference type="STRING" id="1263082.A0A068RUK3"/>
<dbReference type="PANTHER" id="PTHR11042:SF187">
    <property type="entry name" value="EUKARYOTIC TRANSLATION INITIATION FACTOR 2-ALPHA KINASE 2"/>
    <property type="match status" value="1"/>
</dbReference>
<dbReference type="PROSITE" id="PS00107">
    <property type="entry name" value="PROTEIN_KINASE_ATP"/>
    <property type="match status" value="1"/>
</dbReference>
<dbReference type="SUPFAM" id="SSF56112">
    <property type="entry name" value="Protein kinase-like (PK-like)"/>
    <property type="match status" value="1"/>
</dbReference>
<dbReference type="GO" id="GO:0004694">
    <property type="term" value="F:eukaryotic translation initiation factor 2alpha kinase activity"/>
    <property type="evidence" value="ECO:0007669"/>
    <property type="project" value="TreeGrafter"/>
</dbReference>
<dbReference type="GO" id="GO:0005737">
    <property type="term" value="C:cytoplasm"/>
    <property type="evidence" value="ECO:0007669"/>
    <property type="project" value="TreeGrafter"/>
</dbReference>
<feature type="compositionally biased region" description="Low complexity" evidence="8">
    <location>
        <begin position="427"/>
        <end position="438"/>
    </location>
</feature>
<protein>
    <submittedName>
        <fullName evidence="10">Eukaryotic translation initiation factor 2-alphakinase 4</fullName>
    </submittedName>
</protein>
<dbReference type="InterPro" id="IPR017441">
    <property type="entry name" value="Protein_kinase_ATP_BS"/>
</dbReference>
<dbReference type="AlphaFoldDB" id="A0A068RUK3"/>
<keyword evidence="4 6" id="KW-0067">ATP-binding</keyword>
<evidence type="ECO:0000313" key="10">
    <source>
        <dbReference type="EMBL" id="CDH53699.1"/>
    </source>
</evidence>
<feature type="coiled-coil region" evidence="7">
    <location>
        <begin position="637"/>
        <end position="682"/>
    </location>
</feature>
<accession>A0A068RUK3</accession>
<dbReference type="Gene3D" id="3.30.200.20">
    <property type="entry name" value="Phosphorylase Kinase, domain 1"/>
    <property type="match status" value="1"/>
</dbReference>
<dbReference type="InterPro" id="IPR008271">
    <property type="entry name" value="Ser/Thr_kinase_AS"/>
</dbReference>
<evidence type="ECO:0000256" key="8">
    <source>
        <dbReference type="SAM" id="MobiDB-lite"/>
    </source>
</evidence>
<keyword evidence="2 6" id="KW-0547">Nucleotide-binding</keyword>
<dbReference type="PANTHER" id="PTHR11042">
    <property type="entry name" value="EUKARYOTIC TRANSLATION INITIATION FACTOR 2-ALPHA KINASE EIF2-ALPHA KINASE -RELATED"/>
    <property type="match status" value="1"/>
</dbReference>
<feature type="region of interest" description="Disordered" evidence="8">
    <location>
        <begin position="417"/>
        <end position="447"/>
    </location>
</feature>
<evidence type="ECO:0000256" key="5">
    <source>
        <dbReference type="ARBA" id="ARBA00037982"/>
    </source>
</evidence>
<evidence type="ECO:0000256" key="6">
    <source>
        <dbReference type="PROSITE-ProRule" id="PRU10141"/>
    </source>
</evidence>
<dbReference type="PROSITE" id="PS50011">
    <property type="entry name" value="PROTEIN_KINASE_DOM"/>
    <property type="match status" value="1"/>
</dbReference>
<dbReference type="VEuPathDB" id="FungiDB:LCOR_05028.1"/>
<keyword evidence="10" id="KW-0396">Initiation factor</keyword>
<evidence type="ECO:0000256" key="7">
    <source>
        <dbReference type="SAM" id="Coils"/>
    </source>
</evidence>
<evidence type="ECO:0000256" key="1">
    <source>
        <dbReference type="ARBA" id="ARBA00022679"/>
    </source>
</evidence>
<reference evidence="10" key="1">
    <citation type="submission" date="2013-08" db="EMBL/GenBank/DDBJ databases">
        <title>Gene expansion shapes genome architecture in the human pathogen Lichtheimia corymbifera: an evolutionary genomics analysis in the ancient terrestrial Mucorales (Mucoromycotina).</title>
        <authorList>
            <person name="Schwartze V.U."/>
            <person name="Winter S."/>
            <person name="Shelest E."/>
            <person name="Marcet-Houben M."/>
            <person name="Horn F."/>
            <person name="Wehner S."/>
            <person name="Hoffmann K."/>
            <person name="Riege K."/>
            <person name="Sammeth M."/>
            <person name="Nowrousian M."/>
            <person name="Valiante V."/>
            <person name="Linde J."/>
            <person name="Jacobsen I.D."/>
            <person name="Marz M."/>
            <person name="Brakhage A.A."/>
            <person name="Gabaldon T."/>
            <person name="Bocker S."/>
            <person name="Voigt K."/>
        </authorList>
    </citation>
    <scope>NUCLEOTIDE SEQUENCE [LARGE SCALE GENOMIC DNA]</scope>
    <source>
        <strain evidence="10">FSU 9682</strain>
    </source>
</reference>
<dbReference type="PROSITE" id="PS00108">
    <property type="entry name" value="PROTEIN_KINASE_ST"/>
    <property type="match status" value="1"/>
</dbReference>
<sequence>MLTVARGNKQQQHEEQIRSLVASLVESYHHMHGCSPQTNPRAFFLICQVLLRATTTTTISSAGFVDSVYHDMQSHAQATALQNILRAALQTIHDPDYQAKMMMALSSFSGLHDDEQSVLQQQQCQPSSTTTSSSPSCSILNHSSENEEQEEEHLLFNLSVQNSRYQNDFVEIGMLGRGGFASVWRARNKLDGIEYAIKKIRLARRNPTIFREIKHLARLEHRNIVRYYSSWLQVTSSTVHEQDEEDDIGHPPPPPAAVINNQSNRDSTTSLWMNNMSDMLSDMTLDTTPSTSSPIQFGHHDNSSTSTTTSTISSSSSSVNKECSSPKSHAQQRHHHQEWTLYIQMQLCPSTLHDYIKLRNQKFTTDSSCCDLLDSERNLEIFSQILEGAAYIHEQGIIHRDLKPTNIFLSMPASFHEQRKGRRRSRANSLASVQSSSSPHHLDNNDPVVVAVPPGWDEQPWVPKIGDFGLAAASFSLPPSLDEYEHLYNHHISSTTSLSSNSSSRRRMSLHRTTRTSGVGTMTYASPEQLAKSPSAYDEKVDIYSLGIIFFEMLQPFSTCMERAEAIDGLKQGIFPSGFVERYPRETALILWMMDTDPEKRPTAAQLLECELFVVTDDSTDAFTMLQSQLLAKSLELEKKTEEIMTLKQRVELVESTRKREVDEMTHRLIELEQKLALLQET</sequence>
<dbReference type="OrthoDB" id="1405469at2759"/>
<dbReference type="InterPro" id="IPR011009">
    <property type="entry name" value="Kinase-like_dom_sf"/>
</dbReference>
<dbReference type="CDD" id="cd13996">
    <property type="entry name" value="STKc_EIF2AK"/>
    <property type="match status" value="1"/>
</dbReference>
<gene>
    <name evidence="10" type="ORF">LCOR_05028.1</name>
</gene>
<feature type="region of interest" description="Disordered" evidence="8">
    <location>
        <begin position="123"/>
        <end position="144"/>
    </location>
</feature>
<dbReference type="GO" id="GO:0005634">
    <property type="term" value="C:nucleus"/>
    <property type="evidence" value="ECO:0007669"/>
    <property type="project" value="TreeGrafter"/>
</dbReference>
<dbReference type="Proteomes" id="UP000027586">
    <property type="component" value="Unassembled WGS sequence"/>
</dbReference>
<feature type="compositionally biased region" description="Polar residues" evidence="8">
    <location>
        <begin position="283"/>
        <end position="295"/>
    </location>
</feature>
<proteinExistence type="inferred from homology"/>
<organism evidence="10 11">
    <name type="scientific">Lichtheimia corymbifera JMRC:FSU:9682</name>
    <dbReference type="NCBI Taxonomy" id="1263082"/>
    <lineage>
        <taxon>Eukaryota</taxon>
        <taxon>Fungi</taxon>
        <taxon>Fungi incertae sedis</taxon>
        <taxon>Mucoromycota</taxon>
        <taxon>Mucoromycotina</taxon>
        <taxon>Mucoromycetes</taxon>
        <taxon>Mucorales</taxon>
        <taxon>Lichtheimiaceae</taxon>
        <taxon>Lichtheimia</taxon>
    </lineage>
</organism>
<feature type="region of interest" description="Disordered" evidence="8">
    <location>
        <begin position="283"/>
        <end position="332"/>
    </location>
</feature>
<dbReference type="Pfam" id="PF00069">
    <property type="entry name" value="Pkinase"/>
    <property type="match status" value="3"/>
</dbReference>
<comment type="caution">
    <text evidence="10">The sequence shown here is derived from an EMBL/GenBank/DDBJ whole genome shotgun (WGS) entry which is preliminary data.</text>
</comment>
<feature type="binding site" evidence="6">
    <location>
        <position position="199"/>
    </location>
    <ligand>
        <name>ATP</name>
        <dbReference type="ChEBI" id="CHEBI:30616"/>
    </ligand>
</feature>
<keyword evidence="3" id="KW-0418">Kinase</keyword>
<dbReference type="InterPro" id="IPR000719">
    <property type="entry name" value="Prot_kinase_dom"/>
</dbReference>
<dbReference type="EMBL" id="CBTN010000019">
    <property type="protein sequence ID" value="CDH53699.1"/>
    <property type="molecule type" value="Genomic_DNA"/>
</dbReference>
<dbReference type="GO" id="GO:0003743">
    <property type="term" value="F:translation initiation factor activity"/>
    <property type="evidence" value="ECO:0007669"/>
    <property type="project" value="UniProtKB-KW"/>
</dbReference>
<feature type="region of interest" description="Disordered" evidence="8">
    <location>
        <begin position="238"/>
        <end position="270"/>
    </location>
</feature>
<feature type="compositionally biased region" description="Low complexity" evidence="8">
    <location>
        <begin position="123"/>
        <end position="143"/>
    </location>
</feature>
<evidence type="ECO:0000256" key="3">
    <source>
        <dbReference type="ARBA" id="ARBA00022777"/>
    </source>
</evidence>
<keyword evidence="7" id="KW-0175">Coiled coil</keyword>
<keyword evidence="11" id="KW-1185">Reference proteome</keyword>
<dbReference type="Gene3D" id="1.10.510.10">
    <property type="entry name" value="Transferase(Phosphotransferase) domain 1"/>
    <property type="match status" value="1"/>
</dbReference>
<keyword evidence="1" id="KW-0808">Transferase</keyword>
<feature type="domain" description="Protein kinase" evidence="9">
    <location>
        <begin position="169"/>
        <end position="614"/>
    </location>
</feature>
<feature type="compositionally biased region" description="Low complexity" evidence="8">
    <location>
        <begin position="303"/>
        <end position="318"/>
    </location>
</feature>
<evidence type="ECO:0000259" key="9">
    <source>
        <dbReference type="PROSITE" id="PS50011"/>
    </source>
</evidence>
<feature type="compositionally biased region" description="Polar residues" evidence="8">
    <location>
        <begin position="259"/>
        <end position="270"/>
    </location>
</feature>
<keyword evidence="10" id="KW-0648">Protein biosynthesis</keyword>
<dbReference type="SMART" id="SM00220">
    <property type="entry name" value="S_TKc"/>
    <property type="match status" value="1"/>
</dbReference>
<evidence type="ECO:0000313" key="11">
    <source>
        <dbReference type="Proteomes" id="UP000027586"/>
    </source>
</evidence>
<dbReference type="GO" id="GO:0005524">
    <property type="term" value="F:ATP binding"/>
    <property type="evidence" value="ECO:0007669"/>
    <property type="project" value="UniProtKB-UniRule"/>
</dbReference>
<evidence type="ECO:0000256" key="2">
    <source>
        <dbReference type="ARBA" id="ARBA00022741"/>
    </source>
</evidence>
<name>A0A068RUK3_9FUNG</name>
<comment type="similarity">
    <text evidence="5">Belongs to the protein kinase superfamily. Ser/Thr protein kinase family. GCN2 subfamily.</text>
</comment>